<proteinExistence type="inferred from homology"/>
<dbReference type="InterPro" id="IPR006311">
    <property type="entry name" value="TAT_signal"/>
</dbReference>
<evidence type="ECO:0000259" key="4">
    <source>
        <dbReference type="Pfam" id="PF05506"/>
    </source>
</evidence>
<name>A0A1Y6D486_9GAMM</name>
<dbReference type="AlphaFoldDB" id="A0A1Y6D486"/>
<dbReference type="Proteomes" id="UP000192923">
    <property type="component" value="Unassembled WGS sequence"/>
</dbReference>
<dbReference type="OrthoDB" id="9770871at2"/>
<evidence type="ECO:0000313" key="5">
    <source>
        <dbReference type="EMBL" id="SMF95204.1"/>
    </source>
</evidence>
<dbReference type="PANTHER" id="PTHR31956:SF1">
    <property type="entry name" value="NON-SPECIFIC PHOSPHOLIPASE C1"/>
    <property type="match status" value="1"/>
</dbReference>
<dbReference type="PROSITE" id="PS51318">
    <property type="entry name" value="TAT"/>
    <property type="match status" value="1"/>
</dbReference>
<evidence type="ECO:0000256" key="1">
    <source>
        <dbReference type="ARBA" id="ARBA00009717"/>
    </source>
</evidence>
<dbReference type="NCBIfam" id="TIGR03396">
    <property type="entry name" value="PC_PLC"/>
    <property type="match status" value="1"/>
</dbReference>
<dbReference type="InterPro" id="IPR008475">
    <property type="entry name" value="PLipase_C_C"/>
</dbReference>
<dbReference type="InterPro" id="IPR007312">
    <property type="entry name" value="Phosphoesterase"/>
</dbReference>
<dbReference type="PANTHER" id="PTHR31956">
    <property type="entry name" value="NON-SPECIFIC PHOSPHOLIPASE C4-RELATED"/>
    <property type="match status" value="1"/>
</dbReference>
<accession>A0A1Y6D486</accession>
<dbReference type="GO" id="GO:0016042">
    <property type="term" value="P:lipid catabolic process"/>
    <property type="evidence" value="ECO:0007669"/>
    <property type="project" value="InterPro"/>
</dbReference>
<dbReference type="Pfam" id="PF05506">
    <property type="entry name" value="PLipase_C_C"/>
    <property type="match status" value="2"/>
</dbReference>
<organism evidence="5 6">
    <name type="scientific">Methylomagnum ishizawai</name>
    <dbReference type="NCBI Taxonomy" id="1760988"/>
    <lineage>
        <taxon>Bacteria</taxon>
        <taxon>Pseudomonadati</taxon>
        <taxon>Pseudomonadota</taxon>
        <taxon>Gammaproteobacteria</taxon>
        <taxon>Methylococcales</taxon>
        <taxon>Methylococcaceae</taxon>
        <taxon>Methylomagnum</taxon>
    </lineage>
</organism>
<evidence type="ECO:0000256" key="3">
    <source>
        <dbReference type="ARBA" id="ARBA00022801"/>
    </source>
</evidence>
<feature type="domain" description="Bacterial phospholipase C C-terminal" evidence="4">
    <location>
        <begin position="610"/>
        <end position="688"/>
    </location>
</feature>
<comment type="similarity">
    <text evidence="1">Belongs to the bacterial phospholipase C family.</text>
</comment>
<keyword evidence="3" id="KW-0378">Hydrolase</keyword>
<dbReference type="GO" id="GO:0034480">
    <property type="term" value="F:phosphatidylcholine phospholipase C activity"/>
    <property type="evidence" value="ECO:0007669"/>
    <property type="project" value="UniProtKB-EC"/>
</dbReference>
<dbReference type="EC" id="3.1.4.3" evidence="2"/>
<protein>
    <recommendedName>
        <fullName evidence="2">phospholipase C</fullName>
        <ecNumber evidence="2">3.1.4.3</ecNumber>
    </recommendedName>
</protein>
<evidence type="ECO:0000313" key="6">
    <source>
        <dbReference type="Proteomes" id="UP000192923"/>
    </source>
</evidence>
<reference evidence="5 6" key="1">
    <citation type="submission" date="2016-12" db="EMBL/GenBank/DDBJ databases">
        <authorList>
            <person name="Song W.-J."/>
            <person name="Kurnit D.M."/>
        </authorList>
    </citation>
    <scope>NUCLEOTIDE SEQUENCE [LARGE SCALE GENOMIC DNA]</scope>
    <source>
        <strain evidence="5 6">175</strain>
    </source>
</reference>
<dbReference type="InterPro" id="IPR017767">
    <property type="entry name" value="PC-PLC"/>
</dbReference>
<gene>
    <name evidence="5" type="ORF">SAMN02949497_2557</name>
</gene>
<keyword evidence="6" id="KW-1185">Reference proteome</keyword>
<dbReference type="RefSeq" id="WP_085213236.1">
    <property type="nucleotide sequence ID" value="NZ_FXAM01000001.1"/>
</dbReference>
<dbReference type="InterPro" id="IPR017850">
    <property type="entry name" value="Alkaline_phosphatase_core_sf"/>
</dbReference>
<dbReference type="STRING" id="1760988.SAMN02949497_2557"/>
<dbReference type="Pfam" id="PF04185">
    <property type="entry name" value="Phosphoesterase"/>
    <property type="match status" value="1"/>
</dbReference>
<sequence length="705" mass="77865">MSQFDRRDFLKIMGLGATSSMLPDNIARALEIPASSPTGTLKDVQHIVILTQENRSFDHYFGALRGVRGFNDPRAAKLPNGKPVWVQPNGAGELLPFRPDVESVGQMFLSDPPHSWNNTHGAWNWGKYNDWIANKGQVAMTYHTRKDIPYHYALADAFTVCDAYYCSVMGGTDTNRYHLWTGWCGNDGQGGGPVIFNDEAGYAWHTFPERLQSAGITWKVYQDIGDGLDADNGHWWGWTGDAFIGNYGDNSLLYFHQYQNAQPGDPLYDNARTGTEIKAQGRDPHKLLEDFRADVLNGTLPQISYIAAPEAYTEHPNWPANWGAWYVSQVMDALVANPEVWSKTVLFINFDEEGGFFDHMVPPTPPMDATQGGSTVDTRNEIYPGNPQDPRQPVPAPYGLGIRVPMLVVSPWSKGGWVNSQVFDHTSVIHFIEARFGDEHPGLAETNITPWRRAVVGDLTSAFDFSKANARKVKLPKAASYLPTDLVPHPNDPLVPPTLPLMPHQETGVRPARALPYTLHAHGSVQTAKQSFAIDFDNIGQATAVFQVRSGHELDAPRCYTVEPGKQLEGVWNIAAGGTTEYDLSVYGPNGFYRGFKGGVEGHGRANLDVQASYDQQKGNIALNIVNLTGRKLRVSVLDQYTGKVFQKAIPALEAVSRSWSLRSQYGWYDLVVTVAEDAGFEHHLAGHVENGKDSLSDPAMGGLL</sequence>
<evidence type="ECO:0000256" key="2">
    <source>
        <dbReference type="ARBA" id="ARBA00012018"/>
    </source>
</evidence>
<feature type="domain" description="Bacterial phospholipase C C-terminal" evidence="4">
    <location>
        <begin position="511"/>
        <end position="598"/>
    </location>
</feature>
<dbReference type="Gene3D" id="3.40.720.10">
    <property type="entry name" value="Alkaline Phosphatase, subunit A"/>
    <property type="match status" value="2"/>
</dbReference>
<dbReference type="EMBL" id="FXAM01000001">
    <property type="protein sequence ID" value="SMF95204.1"/>
    <property type="molecule type" value="Genomic_DNA"/>
</dbReference>
<dbReference type="CDD" id="cd16014">
    <property type="entry name" value="PLC"/>
    <property type="match status" value="1"/>
</dbReference>